<organism evidence="1 2">
    <name type="scientific">Penstemon smallii</name>
    <dbReference type="NCBI Taxonomy" id="265156"/>
    <lineage>
        <taxon>Eukaryota</taxon>
        <taxon>Viridiplantae</taxon>
        <taxon>Streptophyta</taxon>
        <taxon>Embryophyta</taxon>
        <taxon>Tracheophyta</taxon>
        <taxon>Spermatophyta</taxon>
        <taxon>Magnoliopsida</taxon>
        <taxon>eudicotyledons</taxon>
        <taxon>Gunneridae</taxon>
        <taxon>Pentapetalae</taxon>
        <taxon>asterids</taxon>
        <taxon>lamiids</taxon>
        <taxon>Lamiales</taxon>
        <taxon>Plantaginaceae</taxon>
        <taxon>Cheloneae</taxon>
        <taxon>Penstemon</taxon>
    </lineage>
</organism>
<dbReference type="InterPro" id="IPR012337">
    <property type="entry name" value="RNaseH-like_sf"/>
</dbReference>
<protein>
    <submittedName>
        <fullName evidence="1">Uncharacterized protein</fullName>
    </submittedName>
</protein>
<dbReference type="Proteomes" id="UP001634393">
    <property type="component" value="Unassembled WGS sequence"/>
</dbReference>
<gene>
    <name evidence="1" type="ORF">ACJIZ3_014222</name>
</gene>
<proteinExistence type="predicted"/>
<accession>A0ABD3RJP7</accession>
<comment type="caution">
    <text evidence="1">The sequence shown here is derived from an EMBL/GenBank/DDBJ whole genome shotgun (WGS) entry which is preliminary data.</text>
</comment>
<reference evidence="1 2" key="1">
    <citation type="submission" date="2024-12" db="EMBL/GenBank/DDBJ databases">
        <title>The unique morphological basis and parallel evolutionary history of personate flowers in Penstemon.</title>
        <authorList>
            <person name="Depatie T.H."/>
            <person name="Wessinger C.A."/>
        </authorList>
    </citation>
    <scope>NUCLEOTIDE SEQUENCE [LARGE SCALE GENOMIC DNA]</scope>
    <source>
        <strain evidence="1">WTNN_2</strain>
        <tissue evidence="1">Leaf</tissue>
    </source>
</reference>
<evidence type="ECO:0000313" key="2">
    <source>
        <dbReference type="Proteomes" id="UP001634393"/>
    </source>
</evidence>
<evidence type="ECO:0000313" key="1">
    <source>
        <dbReference type="EMBL" id="KAL3812954.1"/>
    </source>
</evidence>
<keyword evidence="2" id="KW-1185">Reference proteome</keyword>
<dbReference type="AlphaFoldDB" id="A0ABD3RJP7"/>
<sequence length="184" mass="22092">MIRNFIVNHSMRLAMYNEFTKLKLLFVADTRFASIIVMLRRFKVVKQQLQALIISDQWSCYREDDTTRAKLVKDKLLDDTWWGDVNYILTFTEPMYSMLRLCDTDQPCLHLVYEMWDSMIRDVKKIIYAHEMKSEGQESSFWNVVHIILEERWSKSSNLFTLFGSFFKSKVMKLLFFQNDIILL</sequence>
<name>A0ABD3RJP7_9LAMI</name>
<dbReference type="SUPFAM" id="SSF53098">
    <property type="entry name" value="Ribonuclease H-like"/>
    <property type="match status" value="1"/>
</dbReference>
<dbReference type="EMBL" id="JBJXBP010000008">
    <property type="protein sequence ID" value="KAL3812954.1"/>
    <property type="molecule type" value="Genomic_DNA"/>
</dbReference>